<dbReference type="InterPro" id="IPR045584">
    <property type="entry name" value="Pilin-like"/>
</dbReference>
<protein>
    <recommendedName>
        <fullName evidence="4">General secretion pathway GspH domain-containing protein</fullName>
    </recommendedName>
</protein>
<gene>
    <name evidence="2" type="ORF">A3H51_00485</name>
</gene>
<dbReference type="Proteomes" id="UP000178509">
    <property type="component" value="Unassembled WGS sequence"/>
</dbReference>
<dbReference type="AlphaFoldDB" id="A0A1G2HKA2"/>
<keyword evidence="1" id="KW-0812">Transmembrane</keyword>
<evidence type="ECO:0000313" key="2">
    <source>
        <dbReference type="EMBL" id="OGZ62912.1"/>
    </source>
</evidence>
<accession>A0A1G2HKA2</accession>
<feature type="transmembrane region" description="Helical" evidence="1">
    <location>
        <begin position="20"/>
        <end position="40"/>
    </location>
</feature>
<keyword evidence="1" id="KW-1133">Transmembrane helix</keyword>
<evidence type="ECO:0008006" key="4">
    <source>
        <dbReference type="Google" id="ProtNLM"/>
    </source>
</evidence>
<organism evidence="2 3">
    <name type="scientific">Candidatus Spechtbacteria bacterium RIFCSPLOWO2_02_FULL_38_8</name>
    <dbReference type="NCBI Taxonomy" id="1802164"/>
    <lineage>
        <taxon>Bacteria</taxon>
        <taxon>Candidatus Spechtiibacteriota</taxon>
    </lineage>
</organism>
<dbReference type="PROSITE" id="PS00409">
    <property type="entry name" value="PROKAR_NTER_METHYL"/>
    <property type="match status" value="1"/>
</dbReference>
<dbReference type="EMBL" id="MHOJ01000006">
    <property type="protein sequence ID" value="OGZ62912.1"/>
    <property type="molecule type" value="Genomic_DNA"/>
</dbReference>
<dbReference type="SUPFAM" id="SSF54523">
    <property type="entry name" value="Pili subunits"/>
    <property type="match status" value="1"/>
</dbReference>
<dbReference type="STRING" id="1802164.A3H51_00485"/>
<sequence>MKKKFKVLRCKFQDKGFTLIELTVLMAIVIIISGMLFLNFREGERNLALQRSAHIVTQTISKAIGNSFAGKQHNGTVSPGGFGVVLEQNSQNIIIFADCDADNTFDASGVAISCGEATIDTPYTEQFSVEVLESDILVSTLNPCSGTPCRLILTFIPPNPDVVFEPGLAVSEAQIGLRDTKGNTINIFVNKLGVTRIQQ</sequence>
<dbReference type="InterPro" id="IPR012902">
    <property type="entry name" value="N_methyl_site"/>
</dbReference>
<proteinExistence type="predicted"/>
<comment type="caution">
    <text evidence="2">The sequence shown here is derived from an EMBL/GenBank/DDBJ whole genome shotgun (WGS) entry which is preliminary data.</text>
</comment>
<reference evidence="2 3" key="1">
    <citation type="journal article" date="2016" name="Nat. Commun.">
        <title>Thousands of microbial genomes shed light on interconnected biogeochemical processes in an aquifer system.</title>
        <authorList>
            <person name="Anantharaman K."/>
            <person name="Brown C.T."/>
            <person name="Hug L.A."/>
            <person name="Sharon I."/>
            <person name="Castelle C.J."/>
            <person name="Probst A.J."/>
            <person name="Thomas B.C."/>
            <person name="Singh A."/>
            <person name="Wilkins M.J."/>
            <person name="Karaoz U."/>
            <person name="Brodie E.L."/>
            <person name="Williams K.H."/>
            <person name="Hubbard S.S."/>
            <person name="Banfield J.F."/>
        </authorList>
    </citation>
    <scope>NUCLEOTIDE SEQUENCE [LARGE SCALE GENOMIC DNA]</scope>
</reference>
<evidence type="ECO:0000256" key="1">
    <source>
        <dbReference type="SAM" id="Phobius"/>
    </source>
</evidence>
<keyword evidence="1" id="KW-0472">Membrane</keyword>
<name>A0A1G2HKA2_9BACT</name>
<evidence type="ECO:0000313" key="3">
    <source>
        <dbReference type="Proteomes" id="UP000178509"/>
    </source>
</evidence>